<keyword evidence="3 5" id="KW-0378">Hydrolase</keyword>
<reference evidence="10 11" key="1">
    <citation type="submission" date="2018-01" db="EMBL/GenBank/DDBJ databases">
        <title>Lactibacter flavus gen. nov., sp. nov., a novel bacterium of the family Propionibacteriaceae isolated from raw milk and dairy products.</title>
        <authorList>
            <person name="Wenning M."/>
            <person name="Breitenwieser F."/>
            <person name="Huptas C."/>
            <person name="von Neubeck M."/>
            <person name="Busse H.-J."/>
            <person name="Scherer S."/>
        </authorList>
    </citation>
    <scope>NUCLEOTIDE SEQUENCE [LARGE SCALE GENOMIC DNA]</scope>
    <source>
        <strain evidence="10 11">VG341</strain>
    </source>
</reference>
<protein>
    <submittedName>
        <fullName evidence="10">N-acetylglucosamine-6-phosphate deacetylase</fullName>
    </submittedName>
</protein>
<feature type="binding site" evidence="8">
    <location>
        <position position="119"/>
    </location>
    <ligand>
        <name>Zn(2+)</name>
        <dbReference type="ChEBI" id="CHEBI:29105"/>
    </ligand>
</feature>
<evidence type="ECO:0000256" key="7">
    <source>
        <dbReference type="PIRSR" id="PIRSR038994-2"/>
    </source>
</evidence>
<evidence type="ECO:0000256" key="6">
    <source>
        <dbReference type="PIRSR" id="PIRSR038994-1"/>
    </source>
</evidence>
<evidence type="ECO:0000256" key="8">
    <source>
        <dbReference type="PIRSR" id="PIRSR038994-3"/>
    </source>
</evidence>
<comment type="similarity">
    <text evidence="1 5">Belongs to the metallo-dependent hydrolases superfamily. NagA family.</text>
</comment>
<gene>
    <name evidence="10" type="primary">nagA</name>
    <name evidence="10" type="ORF">C1706_13850</name>
</gene>
<dbReference type="NCBIfam" id="TIGR00221">
    <property type="entry name" value="nagA"/>
    <property type="match status" value="1"/>
</dbReference>
<feature type="active site" description="Proton donor/acceptor" evidence="6">
    <location>
        <position position="262"/>
    </location>
</feature>
<dbReference type="AlphaFoldDB" id="A0A4Q2ED88"/>
<dbReference type="Gene3D" id="2.30.40.10">
    <property type="entry name" value="Urease, subunit C, domain 1"/>
    <property type="match status" value="1"/>
</dbReference>
<dbReference type="Pfam" id="PF01979">
    <property type="entry name" value="Amidohydro_1"/>
    <property type="match status" value="1"/>
</dbReference>
<evidence type="ECO:0000256" key="2">
    <source>
        <dbReference type="ARBA" id="ARBA00022723"/>
    </source>
</evidence>
<dbReference type="CDD" id="cd00854">
    <property type="entry name" value="NagA"/>
    <property type="match status" value="1"/>
</dbReference>
<comment type="cofactor">
    <cofactor evidence="8">
        <name>a divalent metal cation</name>
        <dbReference type="ChEBI" id="CHEBI:60240"/>
    </cofactor>
    <text evidence="8">Binds 1 divalent metal cation per subunit.</text>
</comment>
<dbReference type="GO" id="GO:0006046">
    <property type="term" value="P:N-acetylglucosamine catabolic process"/>
    <property type="evidence" value="ECO:0007669"/>
    <property type="project" value="TreeGrafter"/>
</dbReference>
<dbReference type="InterPro" id="IPR003764">
    <property type="entry name" value="GlcNAc_6-P_deAcase"/>
</dbReference>
<dbReference type="GO" id="GO:0008448">
    <property type="term" value="F:N-acetylglucosamine-6-phosphate deacetylase activity"/>
    <property type="evidence" value="ECO:0007669"/>
    <property type="project" value="InterPro"/>
</dbReference>
<dbReference type="InterPro" id="IPR006680">
    <property type="entry name" value="Amidohydro-rel"/>
</dbReference>
<dbReference type="PANTHER" id="PTHR11113:SF14">
    <property type="entry name" value="N-ACETYLGLUCOSAMINE-6-PHOSPHATE DEACETYLASE"/>
    <property type="match status" value="1"/>
</dbReference>
<accession>A0A4Q2ED88</accession>
<dbReference type="PIRSF" id="PIRSF038994">
    <property type="entry name" value="NagA"/>
    <property type="match status" value="1"/>
</dbReference>
<evidence type="ECO:0000256" key="5">
    <source>
        <dbReference type="PIRNR" id="PIRNR038994"/>
    </source>
</evidence>
<evidence type="ECO:0000256" key="4">
    <source>
        <dbReference type="ARBA" id="ARBA00023277"/>
    </source>
</evidence>
<dbReference type="SUPFAM" id="SSF51556">
    <property type="entry name" value="Metallo-dependent hydrolases"/>
    <property type="match status" value="1"/>
</dbReference>
<feature type="binding site" evidence="8">
    <location>
        <position position="185"/>
    </location>
    <ligand>
        <name>Zn(2+)</name>
        <dbReference type="ChEBI" id="CHEBI:29105"/>
    </ligand>
</feature>
<dbReference type="GO" id="GO:0046872">
    <property type="term" value="F:metal ion binding"/>
    <property type="evidence" value="ECO:0007669"/>
    <property type="project" value="UniProtKB-KW"/>
</dbReference>
<dbReference type="OrthoDB" id="9776488at2"/>
<proteinExistence type="inferred from homology"/>
<feature type="binding site" evidence="7">
    <location>
        <begin position="209"/>
        <end position="210"/>
    </location>
    <ligand>
        <name>substrate</name>
    </ligand>
</feature>
<dbReference type="InterPro" id="IPR032466">
    <property type="entry name" value="Metal_Hydrolase"/>
</dbReference>
<keyword evidence="2 8" id="KW-0479">Metal-binding</keyword>
<dbReference type="InterPro" id="IPR011059">
    <property type="entry name" value="Metal-dep_hydrolase_composite"/>
</dbReference>
<organism evidence="10 11">
    <name type="scientific">Propioniciclava flava</name>
    <dbReference type="NCBI Taxonomy" id="2072026"/>
    <lineage>
        <taxon>Bacteria</taxon>
        <taxon>Bacillati</taxon>
        <taxon>Actinomycetota</taxon>
        <taxon>Actinomycetes</taxon>
        <taxon>Propionibacteriales</taxon>
        <taxon>Propionibacteriaceae</taxon>
        <taxon>Propioniciclava</taxon>
    </lineage>
</organism>
<feature type="binding site" evidence="7">
    <location>
        <begin position="296"/>
        <end position="298"/>
    </location>
    <ligand>
        <name>substrate</name>
    </ligand>
</feature>
<evidence type="ECO:0000313" key="10">
    <source>
        <dbReference type="EMBL" id="RXW31109.1"/>
    </source>
</evidence>
<feature type="binding site" evidence="8">
    <location>
        <position position="206"/>
    </location>
    <ligand>
        <name>Zn(2+)</name>
        <dbReference type="ChEBI" id="CHEBI:29105"/>
    </ligand>
</feature>
<keyword evidence="11" id="KW-1185">Reference proteome</keyword>
<evidence type="ECO:0000256" key="1">
    <source>
        <dbReference type="ARBA" id="ARBA00010716"/>
    </source>
</evidence>
<dbReference type="RefSeq" id="WP_129459815.1">
    <property type="nucleotide sequence ID" value="NZ_PPCV01000014.1"/>
</dbReference>
<dbReference type="PANTHER" id="PTHR11113">
    <property type="entry name" value="N-ACETYLGLUCOSAMINE-6-PHOSPHATE DEACETYLASE"/>
    <property type="match status" value="1"/>
</dbReference>
<evidence type="ECO:0000313" key="11">
    <source>
        <dbReference type="Proteomes" id="UP000290624"/>
    </source>
</evidence>
<feature type="binding site" evidence="7">
    <location>
        <position position="217"/>
    </location>
    <ligand>
        <name>substrate</name>
    </ligand>
</feature>
<name>A0A4Q2ED88_9ACTN</name>
<feature type="domain" description="Amidohydrolase-related" evidence="9">
    <location>
        <begin position="49"/>
        <end position="358"/>
    </location>
</feature>
<dbReference type="Proteomes" id="UP000290624">
    <property type="component" value="Unassembled WGS sequence"/>
</dbReference>
<dbReference type="Gene3D" id="3.20.20.140">
    <property type="entry name" value="Metal-dependent hydrolases"/>
    <property type="match status" value="1"/>
</dbReference>
<keyword evidence="4 5" id="KW-0119">Carbohydrate metabolism</keyword>
<dbReference type="SUPFAM" id="SSF51338">
    <property type="entry name" value="Composite domain of metallo-dependent hydrolases"/>
    <property type="match status" value="1"/>
</dbReference>
<evidence type="ECO:0000256" key="3">
    <source>
        <dbReference type="ARBA" id="ARBA00022801"/>
    </source>
</evidence>
<comment type="caution">
    <text evidence="10">The sequence shown here is derived from an EMBL/GenBank/DDBJ whole genome shotgun (WGS) entry which is preliminary data.</text>
</comment>
<feature type="binding site" evidence="7">
    <location>
        <position position="241"/>
    </location>
    <ligand>
        <name>substrate</name>
    </ligand>
</feature>
<dbReference type="EMBL" id="PPCV01000014">
    <property type="protein sequence ID" value="RXW31109.1"/>
    <property type="molecule type" value="Genomic_DNA"/>
</dbReference>
<evidence type="ECO:0000259" key="9">
    <source>
        <dbReference type="Pfam" id="PF01979"/>
    </source>
</evidence>
<sequence>MIRLRADRVFTGHELLTPGELVIEGEAVVGVGAPAEGPGEVVELGDVTLAPGYVDVHDHGGGGFSFVEDPAAAAALHRSHGSTSVVASLVTQSIDELEAQVRALAVLVDAGELAGIHLEGPWLSPKYKGAHPVDRLRDPAPAEVERLLDAGAGTVKMVTIAAEREGALEAIRTIVAHGAVAALGHSDCTYDQAVAAIDAGVTGATHLFNAMPGLKHREPGPVLALLEDPRVWPELIVDGIHLRPELAAWVMGANPRIVLITDAMAAAGCDDGDYVLGELPVEVRDHVAHIAGTDTIAGSTLTLDQGVVNAIEAGVDPLVALAAATSRPAEYLGLSSVGSFAPGTRADAVVLGPDWSVSRVLYRGAWL</sequence>
<feature type="binding site" evidence="7">
    <location>
        <position position="130"/>
    </location>
    <ligand>
        <name>substrate</name>
    </ligand>
</feature>